<evidence type="ECO:0008006" key="8">
    <source>
        <dbReference type="Google" id="ProtNLM"/>
    </source>
</evidence>
<dbReference type="PANTHER" id="PTHR23011">
    <property type="entry name" value="CYCLIC NUCLEOTIDE-BINDING DOMAIN CONTAINING PROTEIN"/>
    <property type="match status" value="1"/>
</dbReference>
<dbReference type="EMBL" id="OVEO01000008">
    <property type="protein sequence ID" value="SPQ97779.1"/>
    <property type="molecule type" value="Genomic_DNA"/>
</dbReference>
<evidence type="ECO:0000313" key="6">
    <source>
        <dbReference type="Proteomes" id="UP000039324"/>
    </source>
</evidence>
<dbReference type="CDD" id="cd00038">
    <property type="entry name" value="CAP_ED"/>
    <property type="match status" value="1"/>
</dbReference>
<dbReference type="GO" id="GO:0005509">
    <property type="term" value="F:calcium ion binding"/>
    <property type="evidence" value="ECO:0007669"/>
    <property type="project" value="InterPro"/>
</dbReference>
<dbReference type="PROSITE" id="PS50222">
    <property type="entry name" value="EF_HAND_2"/>
    <property type="match status" value="1"/>
</dbReference>
<dbReference type="SMART" id="SM00100">
    <property type="entry name" value="cNMP"/>
    <property type="match status" value="1"/>
</dbReference>
<reference evidence="5 7" key="2">
    <citation type="submission" date="2018-03" db="EMBL/GenBank/DDBJ databases">
        <authorList>
            <person name="Fogelqvist J."/>
        </authorList>
    </citation>
    <scope>NUCLEOTIDE SEQUENCE [LARGE SCALE GENOMIC DNA]</scope>
</reference>
<evidence type="ECO:0000259" key="3">
    <source>
        <dbReference type="PROSITE" id="PS50222"/>
    </source>
</evidence>
<evidence type="ECO:0000256" key="1">
    <source>
        <dbReference type="SAM" id="MobiDB-lite"/>
    </source>
</evidence>
<evidence type="ECO:0000313" key="4">
    <source>
        <dbReference type="EMBL" id="CEO97467.1"/>
    </source>
</evidence>
<organism evidence="4 6">
    <name type="scientific">Plasmodiophora brassicae</name>
    <name type="common">Clubroot disease agent</name>
    <dbReference type="NCBI Taxonomy" id="37360"/>
    <lineage>
        <taxon>Eukaryota</taxon>
        <taxon>Sar</taxon>
        <taxon>Rhizaria</taxon>
        <taxon>Endomyxa</taxon>
        <taxon>Phytomyxea</taxon>
        <taxon>Plasmodiophorida</taxon>
        <taxon>Plasmodiophoridae</taxon>
        <taxon>Plasmodiophora</taxon>
    </lineage>
</organism>
<geneLocation type="mitochondrion" evidence="5"/>
<sequence length="648" mass="74719">MVLAQLFPVPGGRSGSKPPPRQPFFMRHWAVLRNLKTNVERDEILREAWDEFVSDGKTVLEFDDLETMVRSFLMSIPAVQHLAGKIPDTLIHNTVSRHTQTMLVRLVGDESQRMEVRMTREDLQAVFCYMFVIPDWERERANVDTESTLHGLEELDKSLEPFSNMSITGSQAESMENVLIGILSRTQRLFQELEFLIDIVKESFLKYNFARSQLRAIFTHLKLRVVNAGDYLCQEGDAGDEFYVLFHGLIGVRKKVMSSNNVAHESEISEIPSGTAFGELSLMQRGGIRHAALIAKRDCVLGLLERSDFRAFMYPYVRKVQHDKLHFFERLPYLVGMDPKAIFDISYEARIRMIKPRTIIYQQHQTYPNVILFIKSGHVRVIRELMLKGDVCHSQALTERSALQSNRTSRSQSKRSTNVSDSRASNLNEATGKQWRNIELPSLDKLLERSQPILTPPRRPRRASVLHRRSSSHGRYARVNATPLPTMDMASVRKRYESEVAKLKQKSLTTTQASVASPVVHHTARSNREPVFVDVTVLGQWSAIGCPFIEGKKRGLIPASFIALDHVLVFEVSTFDLQRRLNDRLTRQLYMNLFRCPADDDLKELLKLEDKWRQYRERIGQGRHIDFQSPRVRNPYRRPDLYANNLDK</sequence>
<evidence type="ECO:0000259" key="2">
    <source>
        <dbReference type="PROSITE" id="PS50042"/>
    </source>
</evidence>
<dbReference type="InterPro" id="IPR018490">
    <property type="entry name" value="cNMP-bd_dom_sf"/>
</dbReference>
<gene>
    <name evidence="4" type="ORF">PBRA_000812</name>
    <name evidence="5" type="ORF">PLBR_LOCUS4994</name>
</gene>
<dbReference type="Proteomes" id="UP000039324">
    <property type="component" value="Unassembled WGS sequence"/>
</dbReference>
<accession>A0A0G4IQG9</accession>
<keyword evidence="5" id="KW-0496">Mitochondrion</keyword>
<dbReference type="InterPro" id="IPR018488">
    <property type="entry name" value="cNMP-bd_CS"/>
</dbReference>
<name>A0A0G4IQG9_PLABS</name>
<dbReference type="PROSITE" id="PS00888">
    <property type="entry name" value="CNMP_BINDING_1"/>
    <property type="match status" value="1"/>
</dbReference>
<dbReference type="STRING" id="37360.A0A0G4IQG9"/>
<dbReference type="OrthoDB" id="312042at2759"/>
<dbReference type="EMBL" id="CDSF01000079">
    <property type="protein sequence ID" value="CEO97467.1"/>
    <property type="molecule type" value="Genomic_DNA"/>
</dbReference>
<feature type="region of interest" description="Disordered" evidence="1">
    <location>
        <begin position="401"/>
        <end position="430"/>
    </location>
</feature>
<dbReference type="Gene3D" id="2.60.120.10">
    <property type="entry name" value="Jelly Rolls"/>
    <property type="match status" value="1"/>
</dbReference>
<dbReference type="Proteomes" id="UP000290189">
    <property type="component" value="Unassembled WGS sequence"/>
</dbReference>
<feature type="region of interest" description="Disordered" evidence="1">
    <location>
        <begin position="1"/>
        <end position="21"/>
    </location>
</feature>
<evidence type="ECO:0000313" key="5">
    <source>
        <dbReference type="EMBL" id="SPQ97779.1"/>
    </source>
</evidence>
<dbReference type="InterPro" id="IPR000595">
    <property type="entry name" value="cNMP-bd_dom"/>
</dbReference>
<dbReference type="InterPro" id="IPR002048">
    <property type="entry name" value="EF_hand_dom"/>
</dbReference>
<dbReference type="Pfam" id="PF00027">
    <property type="entry name" value="cNMP_binding"/>
    <property type="match status" value="1"/>
</dbReference>
<keyword evidence="6" id="KW-1185">Reference proteome</keyword>
<reference evidence="4 6" key="1">
    <citation type="submission" date="2015-02" db="EMBL/GenBank/DDBJ databases">
        <authorList>
            <person name="Chooi Y.-H."/>
        </authorList>
    </citation>
    <scope>NUCLEOTIDE SEQUENCE [LARGE SCALE GENOMIC DNA]</scope>
    <source>
        <strain evidence="4">E3</strain>
    </source>
</reference>
<dbReference type="PANTHER" id="PTHR23011:SF28">
    <property type="entry name" value="CYCLIC NUCLEOTIDE-BINDING DOMAIN CONTAINING PROTEIN"/>
    <property type="match status" value="1"/>
</dbReference>
<evidence type="ECO:0000313" key="7">
    <source>
        <dbReference type="Proteomes" id="UP000290189"/>
    </source>
</evidence>
<proteinExistence type="predicted"/>
<feature type="region of interest" description="Disordered" evidence="1">
    <location>
        <begin position="449"/>
        <end position="474"/>
    </location>
</feature>
<protein>
    <recommendedName>
        <fullName evidence="8">Cyclic nucleotide-binding domain-containing protein</fullName>
    </recommendedName>
</protein>
<feature type="domain" description="EF-hand" evidence="3">
    <location>
        <begin position="40"/>
        <end position="75"/>
    </location>
</feature>
<dbReference type="InterPro" id="IPR014710">
    <property type="entry name" value="RmlC-like_jellyroll"/>
</dbReference>
<dbReference type="SUPFAM" id="SSF51206">
    <property type="entry name" value="cAMP-binding domain-like"/>
    <property type="match status" value="2"/>
</dbReference>
<dbReference type="PROSITE" id="PS50042">
    <property type="entry name" value="CNMP_BINDING_3"/>
    <property type="match status" value="1"/>
</dbReference>
<feature type="compositionally biased region" description="Basic residues" evidence="1">
    <location>
        <begin position="458"/>
        <end position="474"/>
    </location>
</feature>
<feature type="domain" description="Cyclic nucleotide-binding" evidence="2">
    <location>
        <begin position="205"/>
        <end position="330"/>
    </location>
</feature>
<dbReference type="AlphaFoldDB" id="A0A0G4IQG9"/>